<feature type="region of interest" description="Disordered" evidence="1">
    <location>
        <begin position="1"/>
        <end position="38"/>
    </location>
</feature>
<evidence type="ECO:0000256" key="1">
    <source>
        <dbReference type="SAM" id="MobiDB-lite"/>
    </source>
</evidence>
<dbReference type="SUPFAM" id="SSF57959">
    <property type="entry name" value="Leucine zipper domain"/>
    <property type="match status" value="1"/>
</dbReference>
<dbReference type="Pfam" id="PF07716">
    <property type="entry name" value="bZIP_2"/>
    <property type="match status" value="1"/>
</dbReference>
<dbReference type="Proteomes" id="UP000814243">
    <property type="component" value="Unassembled WGS sequence"/>
</dbReference>
<name>A0A922MLE8_SPOEX</name>
<proteinExistence type="predicted"/>
<dbReference type="GO" id="GO:0005634">
    <property type="term" value="C:nucleus"/>
    <property type="evidence" value="ECO:0007669"/>
    <property type="project" value="UniProtKB-ARBA"/>
</dbReference>
<organism evidence="3 4">
    <name type="scientific">Spodoptera exigua</name>
    <name type="common">Beet armyworm</name>
    <name type="synonym">Noctua fulgens</name>
    <dbReference type="NCBI Taxonomy" id="7107"/>
    <lineage>
        <taxon>Eukaryota</taxon>
        <taxon>Metazoa</taxon>
        <taxon>Ecdysozoa</taxon>
        <taxon>Arthropoda</taxon>
        <taxon>Hexapoda</taxon>
        <taxon>Insecta</taxon>
        <taxon>Pterygota</taxon>
        <taxon>Neoptera</taxon>
        <taxon>Endopterygota</taxon>
        <taxon>Lepidoptera</taxon>
        <taxon>Glossata</taxon>
        <taxon>Ditrysia</taxon>
        <taxon>Noctuoidea</taxon>
        <taxon>Noctuidae</taxon>
        <taxon>Amphipyrinae</taxon>
        <taxon>Spodoptera</taxon>
    </lineage>
</organism>
<dbReference type="AlphaFoldDB" id="A0A922MLE8"/>
<evidence type="ECO:0000313" key="3">
    <source>
        <dbReference type="EMBL" id="KAH9639161.1"/>
    </source>
</evidence>
<feature type="region of interest" description="Disordered" evidence="1">
    <location>
        <begin position="258"/>
        <end position="281"/>
    </location>
</feature>
<accession>A0A922MLE8</accession>
<dbReference type="PROSITE" id="PS00036">
    <property type="entry name" value="BZIP_BASIC"/>
    <property type="match status" value="1"/>
</dbReference>
<protein>
    <recommendedName>
        <fullName evidence="2">BZIP domain-containing protein</fullName>
    </recommendedName>
</protein>
<dbReference type="InterPro" id="IPR004827">
    <property type="entry name" value="bZIP"/>
</dbReference>
<feature type="compositionally biased region" description="Basic and acidic residues" evidence="1">
    <location>
        <begin position="258"/>
        <end position="271"/>
    </location>
</feature>
<feature type="domain" description="BZIP" evidence="2">
    <location>
        <begin position="268"/>
        <end position="281"/>
    </location>
</feature>
<evidence type="ECO:0000259" key="2">
    <source>
        <dbReference type="PROSITE" id="PS00036"/>
    </source>
</evidence>
<sequence length="321" mass="35238">MASFWKPYTPDQEQALDLSRPAVKAERVSPLPPQSAPSPPVPVPVMYQAYIGHPDAVSVYPEAAYYSYDAVYQPTTYPVSTVSPVCIAPHHRTPPSHYIRAGHTPGPSFLSYPRNLSDAIMSIWRPYTLDDVATDVPLNLTVTQVSQSDEVSLAYPACPSNLAYPEYLPVPPQHYGPGWMSPGGSSGYQSASAPSPSPVPCAAVSLRESSTANLEDGDISDDEDFKIFEKTAMDAMALRNGGTILASNPRMRRTVRSAAEDDAYRHTRERNNAAAKQSRDRRKLREIHLSLKVTYLKRQLATLKAALGSQTCTRCQRSTLL</sequence>
<dbReference type="EMBL" id="JACEFF010000353">
    <property type="protein sequence ID" value="KAH9639161.1"/>
    <property type="molecule type" value="Genomic_DNA"/>
</dbReference>
<gene>
    <name evidence="3" type="ORF">HF086_018229</name>
</gene>
<dbReference type="Gene3D" id="1.20.5.170">
    <property type="match status" value="1"/>
</dbReference>
<dbReference type="CDD" id="cd14695">
    <property type="entry name" value="bZIP_HLF"/>
    <property type="match status" value="1"/>
</dbReference>
<evidence type="ECO:0000313" key="4">
    <source>
        <dbReference type="Proteomes" id="UP000814243"/>
    </source>
</evidence>
<dbReference type="InterPro" id="IPR046347">
    <property type="entry name" value="bZIP_sf"/>
</dbReference>
<comment type="caution">
    <text evidence="3">The sequence shown here is derived from an EMBL/GenBank/DDBJ whole genome shotgun (WGS) entry which is preliminary data.</text>
</comment>
<dbReference type="GO" id="GO:0003700">
    <property type="term" value="F:DNA-binding transcription factor activity"/>
    <property type="evidence" value="ECO:0007669"/>
    <property type="project" value="InterPro"/>
</dbReference>
<reference evidence="3" key="1">
    <citation type="journal article" date="2021" name="G3 (Bethesda)">
        <title>Genome and transcriptome analysis of the beet armyworm Spodoptera exigua reveals targets for pest control. .</title>
        <authorList>
            <person name="Simon S."/>
            <person name="Breeschoten T."/>
            <person name="Jansen H.J."/>
            <person name="Dirks R.P."/>
            <person name="Schranz M.E."/>
            <person name="Ros V.I.D."/>
        </authorList>
    </citation>
    <scope>NUCLEOTIDE SEQUENCE</scope>
    <source>
        <strain evidence="3">TB_SE_WUR_2020</strain>
    </source>
</reference>